<dbReference type="InterPro" id="IPR036291">
    <property type="entry name" value="NAD(P)-bd_dom_sf"/>
</dbReference>
<protein>
    <recommendedName>
        <fullName evidence="1">Ketoreductase (KR) domain-containing protein</fullName>
    </recommendedName>
</protein>
<dbReference type="GO" id="GO:0005789">
    <property type="term" value="C:endoplasmic reticulum membrane"/>
    <property type="evidence" value="ECO:0007669"/>
    <property type="project" value="TreeGrafter"/>
</dbReference>
<dbReference type="PANTHER" id="PTHR43647:SF4">
    <property type="entry name" value="KETOREDUCTASE (KR) DOMAIN-CONTAINING PROTEIN"/>
    <property type="match status" value="1"/>
</dbReference>
<dbReference type="Gene3D" id="3.40.50.720">
    <property type="entry name" value="NAD(P)-binding Rossmann-like Domain"/>
    <property type="match status" value="1"/>
</dbReference>
<sequence length="332" mass="37186">MTGTVLITGANGSLALPAVKYLLEAYPSFNLVLTVRDDSQQDANTAELCRVVDQHPEVQVSIRKLDLSSLENVRVFSKALRLEIEGKKLPFIRTIICNAMTWNLADGPQYSKDGYEMSIAVNHLAHFSLLCELLSTVDPVHGRIVFSGSCAHWPDKASLVKGYPTHVPEDLDLLVHPKADNEGEELGRGFQRYAVSRLVPIMVMYELNRRLKIKRETESIRAIAVDPLDMINSRAFHQPHVPRKIQIMSTVVTWLLPLLSYFVPRLVTVEQAAIAFVDVAVADKFAGQEGYFEGKEKVKSSPDSLDVDMQQALWRKSAEWCGLDKESLVIDL</sequence>
<dbReference type="InterPro" id="IPR051593">
    <property type="entry name" value="Ergosterol_Biosynth_ERG27"/>
</dbReference>
<dbReference type="InterPro" id="IPR013968">
    <property type="entry name" value="PKS_KR"/>
</dbReference>
<dbReference type="EMBL" id="CAJRGZ010000023">
    <property type="protein sequence ID" value="CAG5178803.1"/>
    <property type="molecule type" value="Genomic_DNA"/>
</dbReference>
<feature type="domain" description="Ketoreductase (KR)" evidence="1">
    <location>
        <begin position="3"/>
        <end position="101"/>
    </location>
</feature>
<reference evidence="2" key="1">
    <citation type="submission" date="2021-05" db="EMBL/GenBank/DDBJ databases">
        <authorList>
            <person name="Stam R."/>
        </authorList>
    </citation>
    <scope>NUCLEOTIDE SEQUENCE</scope>
    <source>
        <strain evidence="2">CS162</strain>
    </source>
</reference>
<dbReference type="Proteomes" id="UP000676310">
    <property type="component" value="Unassembled WGS sequence"/>
</dbReference>
<organism evidence="2 3">
    <name type="scientific">Alternaria atra</name>
    <dbReference type="NCBI Taxonomy" id="119953"/>
    <lineage>
        <taxon>Eukaryota</taxon>
        <taxon>Fungi</taxon>
        <taxon>Dikarya</taxon>
        <taxon>Ascomycota</taxon>
        <taxon>Pezizomycotina</taxon>
        <taxon>Dothideomycetes</taxon>
        <taxon>Pleosporomycetidae</taxon>
        <taxon>Pleosporales</taxon>
        <taxon>Pleosporineae</taxon>
        <taxon>Pleosporaceae</taxon>
        <taxon>Alternaria</taxon>
        <taxon>Alternaria sect. Ulocladioides</taxon>
    </lineage>
</organism>
<dbReference type="GeneID" id="67021042"/>
<keyword evidence="3" id="KW-1185">Reference proteome</keyword>
<evidence type="ECO:0000259" key="1">
    <source>
        <dbReference type="Pfam" id="PF08659"/>
    </source>
</evidence>
<dbReference type="AlphaFoldDB" id="A0A8J2N4W8"/>
<proteinExistence type="predicted"/>
<gene>
    <name evidence="2" type="ORF">ALTATR162_LOCUS8883</name>
</gene>
<evidence type="ECO:0000313" key="3">
    <source>
        <dbReference type="Proteomes" id="UP000676310"/>
    </source>
</evidence>
<comment type="caution">
    <text evidence="2">The sequence shown here is derived from an EMBL/GenBank/DDBJ whole genome shotgun (WGS) entry which is preliminary data.</text>
</comment>
<dbReference type="GO" id="GO:0000253">
    <property type="term" value="F:3-beta-hydroxysteroid 3-dehydrogenase (NADP+) activity"/>
    <property type="evidence" value="ECO:0007669"/>
    <property type="project" value="TreeGrafter"/>
</dbReference>
<name>A0A8J2N4W8_9PLEO</name>
<dbReference type="RefSeq" id="XP_043172451.1">
    <property type="nucleotide sequence ID" value="XM_043316516.1"/>
</dbReference>
<accession>A0A8J2N4W8</accession>
<evidence type="ECO:0000313" key="2">
    <source>
        <dbReference type="EMBL" id="CAG5178803.1"/>
    </source>
</evidence>
<dbReference type="PANTHER" id="PTHR43647">
    <property type="entry name" value="DEHYDROGENASE"/>
    <property type="match status" value="1"/>
</dbReference>
<dbReference type="SUPFAM" id="SSF51735">
    <property type="entry name" value="NAD(P)-binding Rossmann-fold domains"/>
    <property type="match status" value="1"/>
</dbReference>
<dbReference type="GO" id="GO:0005811">
    <property type="term" value="C:lipid droplet"/>
    <property type="evidence" value="ECO:0007669"/>
    <property type="project" value="TreeGrafter"/>
</dbReference>
<dbReference type="Pfam" id="PF08659">
    <property type="entry name" value="KR"/>
    <property type="match status" value="1"/>
</dbReference>
<dbReference type="OrthoDB" id="191139at2759"/>
<dbReference type="GO" id="GO:0005741">
    <property type="term" value="C:mitochondrial outer membrane"/>
    <property type="evidence" value="ECO:0007669"/>
    <property type="project" value="TreeGrafter"/>
</dbReference>